<dbReference type="Gramene" id="rna-AYBTSS11_LOCUS27214">
    <property type="protein sequence ID" value="CAJ1975118.1"/>
    <property type="gene ID" value="gene-AYBTSS11_LOCUS27214"/>
</dbReference>
<keyword evidence="3" id="KW-1185">Reference proteome</keyword>
<sequence>MGLLRVVPFLSVLCWLLPLLCSITKCGGSDVYVKFLKAPHAFSHFKSATFSFQVLNTSSESPCSNCILICKLDDELASVCKKGKVKYRTLRDGNHTFELLVYGAGQVIPSSFRILQPNLIYSLLVSLSSAVQYGRAILVMDRNFCTDFAGNSFMRMPNSSVNIHFDRRKVYVNIRTSVPEELLQLDSATRTIQATNDFDRLKIYLYFSAPVLNSSAEILNSINISQGSLLPNNAKRLGDRRFGFMVS</sequence>
<organism evidence="2 3">
    <name type="scientific">Sphenostylis stenocarpa</name>
    <dbReference type="NCBI Taxonomy" id="92480"/>
    <lineage>
        <taxon>Eukaryota</taxon>
        <taxon>Viridiplantae</taxon>
        <taxon>Streptophyta</taxon>
        <taxon>Embryophyta</taxon>
        <taxon>Tracheophyta</taxon>
        <taxon>Spermatophyta</taxon>
        <taxon>Magnoliopsida</taxon>
        <taxon>eudicotyledons</taxon>
        <taxon>Gunneridae</taxon>
        <taxon>Pentapetalae</taxon>
        <taxon>rosids</taxon>
        <taxon>fabids</taxon>
        <taxon>Fabales</taxon>
        <taxon>Fabaceae</taxon>
        <taxon>Papilionoideae</taxon>
        <taxon>50 kb inversion clade</taxon>
        <taxon>NPAAA clade</taxon>
        <taxon>indigoferoid/millettioid clade</taxon>
        <taxon>Phaseoleae</taxon>
        <taxon>Sphenostylis</taxon>
    </lineage>
</organism>
<dbReference type="PANTHER" id="PTHR34677">
    <property type="match status" value="1"/>
</dbReference>
<accession>A0AA86SY09</accession>
<dbReference type="AlphaFoldDB" id="A0AA86SY09"/>
<evidence type="ECO:0000313" key="3">
    <source>
        <dbReference type="Proteomes" id="UP001189624"/>
    </source>
</evidence>
<evidence type="ECO:0000313" key="2">
    <source>
        <dbReference type="EMBL" id="CAJ1975118.1"/>
    </source>
</evidence>
<protein>
    <submittedName>
        <fullName evidence="2">Uncharacterized protein</fullName>
    </submittedName>
</protein>
<keyword evidence="1" id="KW-0732">Signal</keyword>
<feature type="signal peptide" evidence="1">
    <location>
        <begin position="1"/>
        <end position="28"/>
    </location>
</feature>
<gene>
    <name evidence="2" type="ORF">AYBTSS11_LOCUS27214</name>
</gene>
<feature type="chain" id="PRO_5041693968" evidence="1">
    <location>
        <begin position="29"/>
        <end position="247"/>
    </location>
</feature>
<name>A0AA86SY09_9FABA</name>
<dbReference type="Proteomes" id="UP001189624">
    <property type="component" value="Chromosome 9"/>
</dbReference>
<dbReference type="EMBL" id="OY731406">
    <property type="protein sequence ID" value="CAJ1975118.1"/>
    <property type="molecule type" value="Genomic_DNA"/>
</dbReference>
<dbReference type="PANTHER" id="PTHR34677:SF1">
    <property type="entry name" value="TRANSMEMBRANE PROTEIN"/>
    <property type="match status" value="1"/>
</dbReference>
<evidence type="ECO:0000256" key="1">
    <source>
        <dbReference type="SAM" id="SignalP"/>
    </source>
</evidence>
<proteinExistence type="predicted"/>
<reference evidence="2" key="1">
    <citation type="submission" date="2023-10" db="EMBL/GenBank/DDBJ databases">
        <authorList>
            <person name="Domelevo Entfellner J.-B."/>
        </authorList>
    </citation>
    <scope>NUCLEOTIDE SEQUENCE</scope>
</reference>